<dbReference type="EMBL" id="ML987194">
    <property type="protein sequence ID" value="KAF2250084.1"/>
    <property type="molecule type" value="Genomic_DNA"/>
</dbReference>
<reference evidence="2" key="1">
    <citation type="journal article" date="2020" name="Stud. Mycol.">
        <title>101 Dothideomycetes genomes: a test case for predicting lifestyles and emergence of pathogens.</title>
        <authorList>
            <person name="Haridas S."/>
            <person name="Albert R."/>
            <person name="Binder M."/>
            <person name="Bloem J."/>
            <person name="Labutti K."/>
            <person name="Salamov A."/>
            <person name="Andreopoulos B."/>
            <person name="Baker S."/>
            <person name="Barry K."/>
            <person name="Bills G."/>
            <person name="Bluhm B."/>
            <person name="Cannon C."/>
            <person name="Castanera R."/>
            <person name="Culley D."/>
            <person name="Daum C."/>
            <person name="Ezra D."/>
            <person name="Gonzalez J."/>
            <person name="Henrissat B."/>
            <person name="Kuo A."/>
            <person name="Liang C."/>
            <person name="Lipzen A."/>
            <person name="Lutzoni F."/>
            <person name="Magnuson J."/>
            <person name="Mondo S."/>
            <person name="Nolan M."/>
            <person name="Ohm R."/>
            <person name="Pangilinan J."/>
            <person name="Park H.-J."/>
            <person name="Ramirez L."/>
            <person name="Alfaro M."/>
            <person name="Sun H."/>
            <person name="Tritt A."/>
            <person name="Yoshinaga Y."/>
            <person name="Zwiers L.-H."/>
            <person name="Turgeon B."/>
            <person name="Goodwin S."/>
            <person name="Spatafora J."/>
            <person name="Crous P."/>
            <person name="Grigoriev I."/>
        </authorList>
    </citation>
    <scope>NUCLEOTIDE SEQUENCE</scope>
    <source>
        <strain evidence="2">CBS 122368</strain>
    </source>
</reference>
<evidence type="ECO:0000313" key="2">
    <source>
        <dbReference type="EMBL" id="KAF2250084.1"/>
    </source>
</evidence>
<dbReference type="Proteomes" id="UP000800094">
    <property type="component" value="Unassembled WGS sequence"/>
</dbReference>
<proteinExistence type="predicted"/>
<dbReference type="AlphaFoldDB" id="A0A6A6IHP2"/>
<feature type="domain" description="Heterokaryon incompatibility" evidence="1">
    <location>
        <begin position="30"/>
        <end position="83"/>
    </location>
</feature>
<dbReference type="InterPro" id="IPR052895">
    <property type="entry name" value="HetReg/Transcr_Mod"/>
</dbReference>
<gene>
    <name evidence="2" type="ORF">BU26DRAFT_424560</name>
</gene>
<dbReference type="PANTHER" id="PTHR24148">
    <property type="entry name" value="ANKYRIN REPEAT DOMAIN-CONTAINING PROTEIN 39 HOMOLOG-RELATED"/>
    <property type="match status" value="1"/>
</dbReference>
<dbReference type="InterPro" id="IPR010730">
    <property type="entry name" value="HET"/>
</dbReference>
<organism evidence="2 3">
    <name type="scientific">Trematosphaeria pertusa</name>
    <dbReference type="NCBI Taxonomy" id="390896"/>
    <lineage>
        <taxon>Eukaryota</taxon>
        <taxon>Fungi</taxon>
        <taxon>Dikarya</taxon>
        <taxon>Ascomycota</taxon>
        <taxon>Pezizomycotina</taxon>
        <taxon>Dothideomycetes</taxon>
        <taxon>Pleosporomycetidae</taxon>
        <taxon>Pleosporales</taxon>
        <taxon>Massarineae</taxon>
        <taxon>Trematosphaeriaceae</taxon>
        <taxon>Trematosphaeria</taxon>
    </lineage>
</organism>
<dbReference type="RefSeq" id="XP_033685088.1">
    <property type="nucleotide sequence ID" value="XM_033823573.1"/>
</dbReference>
<dbReference type="PANTHER" id="PTHR24148:SF64">
    <property type="entry name" value="HETEROKARYON INCOMPATIBILITY DOMAIN-CONTAINING PROTEIN"/>
    <property type="match status" value="1"/>
</dbReference>
<sequence length="83" mass="9272">IRLLNLQPGSFDDPICCYLDQVSLSAGRAYEALSYVWGNASDTSPMGLDGATYYITKILECALRYLRHKVSPRVLWVDAVCIN</sequence>
<evidence type="ECO:0000313" key="3">
    <source>
        <dbReference type="Proteomes" id="UP000800094"/>
    </source>
</evidence>
<accession>A0A6A6IHP2</accession>
<protein>
    <recommendedName>
        <fullName evidence="1">Heterokaryon incompatibility domain-containing protein</fullName>
    </recommendedName>
</protein>
<dbReference type="Pfam" id="PF06985">
    <property type="entry name" value="HET"/>
    <property type="match status" value="1"/>
</dbReference>
<dbReference type="OrthoDB" id="3553147at2759"/>
<feature type="non-terminal residue" evidence="2">
    <location>
        <position position="1"/>
    </location>
</feature>
<keyword evidence="3" id="KW-1185">Reference proteome</keyword>
<evidence type="ECO:0000259" key="1">
    <source>
        <dbReference type="Pfam" id="PF06985"/>
    </source>
</evidence>
<dbReference type="GeneID" id="54576903"/>
<name>A0A6A6IHP2_9PLEO</name>